<dbReference type="AlphaFoldDB" id="A0A9W9LJU3"/>
<evidence type="ECO:0000313" key="2">
    <source>
        <dbReference type="Proteomes" id="UP001146351"/>
    </source>
</evidence>
<protein>
    <submittedName>
        <fullName evidence="1">Uncharacterized protein</fullName>
    </submittedName>
</protein>
<reference evidence="1" key="2">
    <citation type="journal article" date="2023" name="IMA Fungus">
        <title>Comparative genomic study of the Penicillium genus elucidates a diverse pangenome and 15 lateral gene transfer events.</title>
        <authorList>
            <person name="Petersen C."/>
            <person name="Sorensen T."/>
            <person name="Nielsen M.R."/>
            <person name="Sondergaard T.E."/>
            <person name="Sorensen J.L."/>
            <person name="Fitzpatrick D.A."/>
            <person name="Frisvad J.C."/>
            <person name="Nielsen K.L."/>
        </authorList>
    </citation>
    <scope>NUCLEOTIDE SEQUENCE</scope>
    <source>
        <strain evidence="1">IBT 21917</strain>
    </source>
</reference>
<dbReference type="Proteomes" id="UP001146351">
    <property type="component" value="Unassembled WGS sequence"/>
</dbReference>
<comment type="caution">
    <text evidence="1">The sequence shown here is derived from an EMBL/GenBank/DDBJ whole genome shotgun (WGS) entry which is preliminary data.</text>
</comment>
<proteinExistence type="predicted"/>
<reference evidence="1" key="1">
    <citation type="submission" date="2022-11" db="EMBL/GenBank/DDBJ databases">
        <authorList>
            <person name="Petersen C."/>
        </authorList>
    </citation>
    <scope>NUCLEOTIDE SEQUENCE</scope>
    <source>
        <strain evidence="1">IBT 21917</strain>
    </source>
</reference>
<gene>
    <name evidence="1" type="ORF">N7492_006509</name>
</gene>
<keyword evidence="2" id="KW-1185">Reference proteome</keyword>
<dbReference type="EMBL" id="JAPQKO010000005">
    <property type="protein sequence ID" value="KAJ5161117.1"/>
    <property type="molecule type" value="Genomic_DNA"/>
</dbReference>
<organism evidence="1 2">
    <name type="scientific">Penicillium capsulatum</name>
    <dbReference type="NCBI Taxonomy" id="69766"/>
    <lineage>
        <taxon>Eukaryota</taxon>
        <taxon>Fungi</taxon>
        <taxon>Dikarya</taxon>
        <taxon>Ascomycota</taxon>
        <taxon>Pezizomycotina</taxon>
        <taxon>Eurotiomycetes</taxon>
        <taxon>Eurotiomycetidae</taxon>
        <taxon>Eurotiales</taxon>
        <taxon>Aspergillaceae</taxon>
        <taxon>Penicillium</taxon>
    </lineage>
</organism>
<accession>A0A9W9LJU3</accession>
<sequence length="182" mass="21420">MSSERHAELYALAVNQNQIIAKTYFYTLRQAFVHRLNEYGESLITPEDWVTVILRSIIRNFVSEVSNLRRFSQCGIEFHPNFDKRLEEIAKALQKASNFLDANVPLIHEAEEVLNMASVQIGRLRLRDVSHDRYAECMDERAEKMDKYWQALRFSDRAAVANTQRSLKKIRDDLHHVDRHFI</sequence>
<evidence type="ECO:0000313" key="1">
    <source>
        <dbReference type="EMBL" id="KAJ5161117.1"/>
    </source>
</evidence>
<name>A0A9W9LJU3_9EURO</name>